<organism evidence="2 3">
    <name type="scientific">Bacillus thuringiensis</name>
    <dbReference type="NCBI Taxonomy" id="1428"/>
    <lineage>
        <taxon>Bacteria</taxon>
        <taxon>Bacillati</taxon>
        <taxon>Bacillota</taxon>
        <taxon>Bacilli</taxon>
        <taxon>Bacillales</taxon>
        <taxon>Bacillaceae</taxon>
        <taxon>Bacillus</taxon>
        <taxon>Bacillus cereus group</taxon>
    </lineage>
</organism>
<accession>A0ABD6S417</accession>
<dbReference type="InterPro" id="IPR021451">
    <property type="entry name" value="DUF3102"/>
</dbReference>
<evidence type="ECO:0000313" key="2">
    <source>
        <dbReference type="EMBL" id="PER51441.1"/>
    </source>
</evidence>
<protein>
    <recommendedName>
        <fullName evidence="4">DUF3102 domain-containing protein</fullName>
    </recommendedName>
</protein>
<reference evidence="2 3" key="1">
    <citation type="submission" date="2017-09" db="EMBL/GenBank/DDBJ databases">
        <title>Large-scale bioinformatics analysis of Bacillus genomes uncovers conserved roles of natural products in bacterial physiology.</title>
        <authorList>
            <consortium name="Agbiome Team Llc"/>
            <person name="Bleich R.M."/>
            <person name="Kirk G.J."/>
            <person name="Santa Maria K.C."/>
            <person name="Allen S.E."/>
            <person name="Farag S."/>
            <person name="Shank E.A."/>
            <person name="Bowers A."/>
        </authorList>
    </citation>
    <scope>NUCLEOTIDE SEQUENCE [LARGE SCALE GENOMIC DNA]</scope>
    <source>
        <strain evidence="2 3">AFS005140</strain>
    </source>
</reference>
<dbReference type="Proteomes" id="UP000219897">
    <property type="component" value="Unassembled WGS sequence"/>
</dbReference>
<dbReference type="Pfam" id="PF11300">
    <property type="entry name" value="DUF3102"/>
    <property type="match status" value="1"/>
</dbReference>
<evidence type="ECO:0000313" key="3">
    <source>
        <dbReference type="Proteomes" id="UP000219897"/>
    </source>
</evidence>
<comment type="caution">
    <text evidence="2">The sequence shown here is derived from an EMBL/GenBank/DDBJ whole genome shotgun (WGS) entry which is preliminary data.</text>
</comment>
<name>A0ABD6S417_BACTU</name>
<dbReference type="EMBL" id="NTYF01000065">
    <property type="protein sequence ID" value="PER51441.1"/>
    <property type="molecule type" value="Genomic_DNA"/>
</dbReference>
<evidence type="ECO:0000256" key="1">
    <source>
        <dbReference type="SAM" id="Coils"/>
    </source>
</evidence>
<proteinExistence type="predicted"/>
<feature type="coiled-coil region" evidence="1">
    <location>
        <begin position="125"/>
        <end position="155"/>
    </location>
</feature>
<keyword evidence="1" id="KW-0175">Coiled coil</keyword>
<dbReference type="AlphaFoldDB" id="A0ABD6S417"/>
<gene>
    <name evidence="2" type="ORF">CN495_18860</name>
</gene>
<sequence>MLLVSNDSVELSNDINVITAEINAYQQVAGEAIFEIGRRLKYVKETDLVHGAWSKWCESEIGMTRQHAHRFIKVFEELGTTDVTSGLHIGVKALYEIATMPEEQRDKSHTIPSTGETKTVDEMTVRELREVKKALKQANEDKQILGQLLMEERNKPSEVEYVKDTESEERLRLYRERYEDISENVYRITNETEISGMVMEFSECTRDFIKQYAFLKHYEGEFHALNKRSKAEYESKLNALRDFLNDVQRVVEYSKTSTFQSCI</sequence>
<evidence type="ECO:0008006" key="4">
    <source>
        <dbReference type="Google" id="ProtNLM"/>
    </source>
</evidence>